<gene>
    <name evidence="8" type="ORF">KKC1_31950</name>
</gene>
<evidence type="ECO:0000259" key="6">
    <source>
        <dbReference type="Pfam" id="PF00288"/>
    </source>
</evidence>
<evidence type="ECO:0000256" key="1">
    <source>
        <dbReference type="ARBA" id="ARBA00022679"/>
    </source>
</evidence>
<evidence type="ECO:0000313" key="9">
    <source>
        <dbReference type="Proteomes" id="UP000197032"/>
    </source>
</evidence>
<sequence>MIIRSKAPLRISFAGGGTDVPPYPEEHGGAVLSATINKYAYVNIIPDNRTVVNVTSLDYELNIKYHLPSAVVYNGKLDLVKAALKVMGVDRGAKVYLHSDAPPGSGLGSSSSMVVALVGAIRHWMQKPMTAYEIAHTAYEIERRELQIAGGMQDQYAAAFGGFNFIEFFRDSVVVNPLRIRPEVMNELQYNLLLCYTGGIRLSANIIEDQVGRYRKGAAQTVKGLAELKEIAYQMKNALLVGKLDNFGELLHQGWLSKKKLSSKISNPRIDELYELALKKGALGGKLLGAGGGGYLLLYCPYTRKHVVAEALETVGGKLIDWNFDLHGLQSWVSSEGRIEGMI</sequence>
<dbReference type="SUPFAM" id="SSF55060">
    <property type="entry name" value="GHMP Kinase, C-terminal domain"/>
    <property type="match status" value="1"/>
</dbReference>
<keyword evidence="4" id="KW-0067">ATP-binding</keyword>
<evidence type="ECO:0000256" key="4">
    <source>
        <dbReference type="ARBA" id="ARBA00022840"/>
    </source>
</evidence>
<dbReference type="Pfam" id="PF00288">
    <property type="entry name" value="GHMP_kinases_N"/>
    <property type="match status" value="1"/>
</dbReference>
<evidence type="ECO:0000256" key="2">
    <source>
        <dbReference type="ARBA" id="ARBA00022741"/>
    </source>
</evidence>
<dbReference type="InterPro" id="IPR014606">
    <property type="entry name" value="Heptose_7-P_kinase"/>
</dbReference>
<evidence type="ECO:0000256" key="5">
    <source>
        <dbReference type="ARBA" id="ARBA00038121"/>
    </source>
</evidence>
<dbReference type="RefSeq" id="WP_088555091.1">
    <property type="nucleotide sequence ID" value="NZ_BDGJ01000197.1"/>
</dbReference>
<dbReference type="Proteomes" id="UP000197032">
    <property type="component" value="Unassembled WGS sequence"/>
</dbReference>
<dbReference type="GO" id="GO:0042352">
    <property type="term" value="P:GDP-L-fucose salvage"/>
    <property type="evidence" value="ECO:0007669"/>
    <property type="project" value="TreeGrafter"/>
</dbReference>
<dbReference type="GO" id="GO:0005524">
    <property type="term" value="F:ATP binding"/>
    <property type="evidence" value="ECO:0007669"/>
    <property type="project" value="UniProtKB-KW"/>
</dbReference>
<evidence type="ECO:0000313" key="8">
    <source>
        <dbReference type="EMBL" id="GAW94077.1"/>
    </source>
</evidence>
<keyword evidence="9" id="KW-1185">Reference proteome</keyword>
<dbReference type="InterPro" id="IPR020568">
    <property type="entry name" value="Ribosomal_Su5_D2-typ_SF"/>
</dbReference>
<dbReference type="InterPro" id="IPR013750">
    <property type="entry name" value="GHMP_kinase_C_dom"/>
</dbReference>
<dbReference type="OrthoDB" id="9812992at2"/>
<evidence type="ECO:0000259" key="7">
    <source>
        <dbReference type="Pfam" id="PF08544"/>
    </source>
</evidence>
<dbReference type="Gene3D" id="3.30.230.120">
    <property type="match status" value="1"/>
</dbReference>
<dbReference type="PIRSF" id="PIRSF036406">
    <property type="entry name" value="Hept_kin"/>
    <property type="match status" value="1"/>
</dbReference>
<dbReference type="SUPFAM" id="SSF54211">
    <property type="entry name" value="Ribosomal protein S5 domain 2-like"/>
    <property type="match status" value="1"/>
</dbReference>
<dbReference type="AlphaFoldDB" id="A0A1Z5HXI8"/>
<keyword evidence="2" id="KW-0547">Nucleotide-binding</keyword>
<name>A0A1Z5HXI8_9FIRM</name>
<evidence type="ECO:0000256" key="3">
    <source>
        <dbReference type="ARBA" id="ARBA00022777"/>
    </source>
</evidence>
<comment type="caution">
    <text evidence="8">The sequence shown here is derived from an EMBL/GenBank/DDBJ whole genome shotgun (WGS) entry which is preliminary data.</text>
</comment>
<proteinExistence type="inferred from homology"/>
<feature type="domain" description="GHMP kinase C-terminal" evidence="7">
    <location>
        <begin position="238"/>
        <end position="312"/>
    </location>
</feature>
<protein>
    <submittedName>
        <fullName evidence="8">GHMP kinase</fullName>
    </submittedName>
</protein>
<dbReference type="InterPro" id="IPR036554">
    <property type="entry name" value="GHMP_kinase_C_sf"/>
</dbReference>
<comment type="similarity">
    <text evidence="5">Belongs to the GHMP kinase family.</text>
</comment>
<dbReference type="EMBL" id="BDGJ01000197">
    <property type="protein sequence ID" value="GAW94077.1"/>
    <property type="molecule type" value="Genomic_DNA"/>
</dbReference>
<dbReference type="GO" id="GO:0050201">
    <property type="term" value="F:fucokinase activity"/>
    <property type="evidence" value="ECO:0007669"/>
    <property type="project" value="TreeGrafter"/>
</dbReference>
<keyword evidence="1" id="KW-0808">Transferase</keyword>
<organism evidence="8 9">
    <name type="scientific">Calderihabitans maritimus</name>
    <dbReference type="NCBI Taxonomy" id="1246530"/>
    <lineage>
        <taxon>Bacteria</taxon>
        <taxon>Bacillati</taxon>
        <taxon>Bacillota</taxon>
        <taxon>Clostridia</taxon>
        <taxon>Neomoorellales</taxon>
        <taxon>Calderihabitantaceae</taxon>
        <taxon>Calderihabitans</taxon>
    </lineage>
</organism>
<dbReference type="InterPro" id="IPR001174">
    <property type="entry name" value="HddA/FKP"/>
</dbReference>
<dbReference type="PANTHER" id="PTHR32463:SF0">
    <property type="entry name" value="L-FUCOSE KINASE"/>
    <property type="match status" value="1"/>
</dbReference>
<dbReference type="InterPro" id="IPR006204">
    <property type="entry name" value="GHMP_kinase_N_dom"/>
</dbReference>
<dbReference type="Pfam" id="PF08544">
    <property type="entry name" value="GHMP_kinases_C"/>
    <property type="match status" value="1"/>
</dbReference>
<reference evidence="9" key="1">
    <citation type="journal article" date="2017" name="Appl. Environ. Microbiol.">
        <title>Genomic Analysis of Calderihabitans maritimus KKC1, a Thermophilic, Hydrogenogenic, Carboxydotrophic Bacterium Isolated from Marine Sediment.</title>
        <authorList>
            <person name="Omae K."/>
            <person name="Yoneda Y."/>
            <person name="Fukuyama Y."/>
            <person name="Yoshida T."/>
            <person name="Sako Y."/>
        </authorList>
    </citation>
    <scope>NUCLEOTIDE SEQUENCE [LARGE SCALE GENOMIC DNA]</scope>
    <source>
        <strain evidence="9">KKC1</strain>
    </source>
</reference>
<dbReference type="InterPro" id="IPR052203">
    <property type="entry name" value="GHMP_Kinase-Related"/>
</dbReference>
<dbReference type="PRINTS" id="PR00960">
    <property type="entry name" value="LMBPPROTEIN"/>
</dbReference>
<feature type="domain" description="GHMP kinase N-terminal" evidence="6">
    <location>
        <begin position="79"/>
        <end position="162"/>
    </location>
</feature>
<dbReference type="PANTHER" id="PTHR32463">
    <property type="entry name" value="L-FUCOSE KINASE"/>
    <property type="match status" value="1"/>
</dbReference>
<accession>A0A1Z5HXI8</accession>
<keyword evidence="3 8" id="KW-0418">Kinase</keyword>